<gene>
    <name evidence="12" type="ORF">FE392_04695</name>
</gene>
<dbReference type="PANTHER" id="PTHR30451:SF10">
    <property type="entry name" value="OUTER MEMBRANE USHER PROTEIN YFCU-RELATED"/>
    <property type="match status" value="1"/>
</dbReference>
<feature type="signal peptide" evidence="9">
    <location>
        <begin position="1"/>
        <end position="28"/>
    </location>
</feature>
<evidence type="ECO:0000259" key="11">
    <source>
        <dbReference type="Pfam" id="PF13954"/>
    </source>
</evidence>
<protein>
    <submittedName>
        <fullName evidence="12">PapC/FimD family outer membrane usher protein</fullName>
    </submittedName>
</protein>
<keyword evidence="7" id="KW-0472">Membrane</keyword>
<evidence type="ECO:0000259" key="10">
    <source>
        <dbReference type="Pfam" id="PF13953"/>
    </source>
</evidence>
<dbReference type="Gene3D" id="2.60.40.2070">
    <property type="match status" value="1"/>
</dbReference>
<evidence type="ECO:0000256" key="1">
    <source>
        <dbReference type="ARBA" id="ARBA00004571"/>
    </source>
</evidence>
<dbReference type="EMBL" id="VCDN01000014">
    <property type="protein sequence ID" value="MDX7986635.1"/>
    <property type="molecule type" value="Genomic_DNA"/>
</dbReference>
<keyword evidence="6 9" id="KW-0732">Signal</keyword>
<feature type="domain" description="PapC-like C-terminal" evidence="10">
    <location>
        <begin position="762"/>
        <end position="816"/>
    </location>
</feature>
<dbReference type="Pfam" id="PF13953">
    <property type="entry name" value="PapC_C"/>
    <property type="match status" value="1"/>
</dbReference>
<keyword evidence="13" id="KW-1185">Reference proteome</keyword>
<dbReference type="Gene3D" id="2.60.40.3110">
    <property type="match status" value="1"/>
</dbReference>
<dbReference type="PANTHER" id="PTHR30451">
    <property type="entry name" value="OUTER MEMBRANE USHER PROTEIN"/>
    <property type="match status" value="1"/>
</dbReference>
<dbReference type="InterPro" id="IPR000015">
    <property type="entry name" value="Fimb_usher"/>
</dbReference>
<dbReference type="Gene3D" id="2.60.40.2610">
    <property type="entry name" value="Outer membrane usher protein FimD, plug domain"/>
    <property type="match status" value="1"/>
</dbReference>
<dbReference type="InterPro" id="IPR037224">
    <property type="entry name" value="PapC_N_sf"/>
</dbReference>
<comment type="caution">
    <text evidence="12">The sequence shown here is derived from an EMBL/GenBank/DDBJ whole genome shotgun (WGS) entry which is preliminary data.</text>
</comment>
<evidence type="ECO:0000256" key="4">
    <source>
        <dbReference type="ARBA" id="ARBA00022452"/>
    </source>
</evidence>
<dbReference type="InterPro" id="IPR043142">
    <property type="entry name" value="PapC-like_C_sf"/>
</dbReference>
<evidence type="ECO:0000256" key="5">
    <source>
        <dbReference type="ARBA" id="ARBA00022692"/>
    </source>
</evidence>
<reference evidence="13" key="1">
    <citation type="journal article" date="2024" name="Toxins">
        <title>Genome Sequence Analysis of Native Xenorhabdus Strains Isolated from Entomopathogenic Nematodes in Argentina.</title>
        <authorList>
            <person name="Palma L."/>
            <person name="Frizzo L."/>
            <person name="Kaiser S."/>
            <person name="Berry C."/>
            <person name="Caballero P."/>
            <person name="Bode H.B."/>
            <person name="Del Valle E.E."/>
        </authorList>
    </citation>
    <scope>NUCLEOTIDE SEQUENCE [LARGE SCALE GENOMIC DNA]</scope>
    <source>
        <strain evidence="13">12</strain>
    </source>
</reference>
<sequence>MDKINKKRILYLFLFCLLLAINNGNSRAEESIEFYTDLLDTEDKQHIDLSRFSQADYVMPGRYQLTFRVNGQNISQDTAIPFYSRQVGEKITSEACISPLLLDKVGLTERIQNRINLWHDGQCVDFSALGGVKAFADMPELQFNLIIPQAYLEYTDPSWTPPSRWDNGIPGLMLDYSADATLSKLEHGGHSQSAWVNGTVGANYGVWRLRSNYRGNYSYTAGQFRQKSTSLDWNQIYLYRALPAWRAKLTIGESSFSSDLLQSWSYTGLALTSDERQLPPKLREYSPEINGIADTNARVTVSQQGRILYDSTVPAGPFSIKELSSSVRGELEVTVAEQDGQVKTFQVNATYVPFLSRPGQFRYKFFLGRSRYQSHQTEGPIFGAGEISYGVSNYWSVYGGSIIAGKYNAAALGVGIDLMRLGTLSLDATQSMVKTLRNEGTQTGRSWRFNYSKSFDDIGANISFTGYRFSERDYMTMQQYLDERYRNYTYKNNNKETYTLSLSQYFSEHKLSIGGSYNRQSYWNKSDTTNYNLRADKYFSAFGVNNIAVGISAARNRYSDTNKVNDEIFLRLSIPLSSGSVSYNGSYNNQQFSHTASYYNQTEKNNSYSLTAGVTHSKEGQTDAQLSGYYSHEGGIANTSVNMSATQGRYFSVGGSVYGGVTITAKGAALHSGGFYGGTRLLVDTEGVANVPVDGGRVITNSQGVGVVTDINSYYRNITTIDVDELTADMEARNAVVESFLTEGAIGYRKFDVVKGKRLFVVLKLQNNSSPPFGASVRNEKGHELGIVSDGGVAWISGVQPKEKLKVNWNRKICTAELPEDIDSLSQILLPCTEQEQLINING</sequence>
<evidence type="ECO:0000256" key="6">
    <source>
        <dbReference type="ARBA" id="ARBA00022729"/>
    </source>
</evidence>
<organism evidence="12 13">
    <name type="scientific">Xenorhabdus santafensis</name>
    <dbReference type="NCBI Taxonomy" id="2582833"/>
    <lineage>
        <taxon>Bacteria</taxon>
        <taxon>Pseudomonadati</taxon>
        <taxon>Pseudomonadota</taxon>
        <taxon>Gammaproteobacteria</taxon>
        <taxon>Enterobacterales</taxon>
        <taxon>Morganellaceae</taxon>
        <taxon>Xenorhabdus</taxon>
    </lineage>
</organism>
<evidence type="ECO:0000313" key="13">
    <source>
        <dbReference type="Proteomes" id="UP001271890"/>
    </source>
</evidence>
<feature type="domain" description="PapC N-terminal" evidence="11">
    <location>
        <begin position="33"/>
        <end position="179"/>
    </location>
</feature>
<feature type="chain" id="PRO_5045843921" evidence="9">
    <location>
        <begin position="29"/>
        <end position="843"/>
    </location>
</feature>
<dbReference type="InterPro" id="IPR025885">
    <property type="entry name" value="PapC_N"/>
</dbReference>
<comment type="similarity">
    <text evidence="2">Belongs to the fimbrial export usher family.</text>
</comment>
<accession>A0ABU4S602</accession>
<dbReference type="InterPro" id="IPR025949">
    <property type="entry name" value="PapC-like_C"/>
</dbReference>
<dbReference type="Pfam" id="PF00577">
    <property type="entry name" value="Usher"/>
    <property type="match status" value="1"/>
</dbReference>
<evidence type="ECO:0000313" key="12">
    <source>
        <dbReference type="EMBL" id="MDX7986635.1"/>
    </source>
</evidence>
<evidence type="ECO:0000256" key="2">
    <source>
        <dbReference type="ARBA" id="ARBA00008064"/>
    </source>
</evidence>
<name>A0ABU4S602_9GAMM</name>
<evidence type="ECO:0000256" key="9">
    <source>
        <dbReference type="SAM" id="SignalP"/>
    </source>
</evidence>
<dbReference type="Gene3D" id="3.10.20.410">
    <property type="match status" value="1"/>
</dbReference>
<dbReference type="RefSeq" id="WP_319929071.1">
    <property type="nucleotide sequence ID" value="NZ_VCDN01000014.1"/>
</dbReference>
<dbReference type="Pfam" id="PF13954">
    <property type="entry name" value="PapC_N"/>
    <property type="match status" value="1"/>
</dbReference>
<dbReference type="Proteomes" id="UP001271890">
    <property type="component" value="Unassembled WGS sequence"/>
</dbReference>
<evidence type="ECO:0000256" key="7">
    <source>
        <dbReference type="ARBA" id="ARBA00023136"/>
    </source>
</evidence>
<evidence type="ECO:0000256" key="3">
    <source>
        <dbReference type="ARBA" id="ARBA00022448"/>
    </source>
</evidence>
<keyword evidence="5" id="KW-0812">Transmembrane</keyword>
<dbReference type="InterPro" id="IPR042186">
    <property type="entry name" value="FimD_plug_dom"/>
</dbReference>
<keyword evidence="8" id="KW-0998">Cell outer membrane</keyword>
<keyword evidence="3" id="KW-0813">Transport</keyword>
<evidence type="ECO:0000256" key="8">
    <source>
        <dbReference type="ARBA" id="ARBA00023237"/>
    </source>
</evidence>
<comment type="subcellular location">
    <subcellularLocation>
        <location evidence="1">Cell outer membrane</location>
        <topology evidence="1">Multi-pass membrane protein</topology>
    </subcellularLocation>
</comment>
<proteinExistence type="inferred from homology"/>
<keyword evidence="4" id="KW-1134">Transmembrane beta strand</keyword>
<dbReference type="SUPFAM" id="SSF141729">
    <property type="entry name" value="FimD N-terminal domain-like"/>
    <property type="match status" value="1"/>
</dbReference>